<feature type="coiled-coil region" evidence="5">
    <location>
        <begin position="2577"/>
        <end position="2693"/>
    </location>
</feature>
<feature type="coiled-coil region" evidence="5">
    <location>
        <begin position="1935"/>
        <end position="2095"/>
    </location>
</feature>
<feature type="coiled-coil region" evidence="5">
    <location>
        <begin position="2799"/>
        <end position="2959"/>
    </location>
</feature>
<feature type="coiled-coil region" evidence="5">
    <location>
        <begin position="601"/>
        <end position="635"/>
    </location>
</feature>
<comment type="caution">
    <text evidence="7">The sequence shown here is derived from an EMBL/GenBank/DDBJ whole genome shotgun (WGS) entry which is preliminary data.</text>
</comment>
<dbReference type="PANTHER" id="PTHR18861:SF0">
    <property type="entry name" value="BRUCHPILOT, ISOFORM J"/>
    <property type="match status" value="1"/>
</dbReference>
<feature type="coiled-coil region" evidence="5">
    <location>
        <begin position="3156"/>
        <end position="3207"/>
    </location>
</feature>
<keyword evidence="3 5" id="KW-0175">Coiled coil</keyword>
<protein>
    <submittedName>
        <fullName evidence="7">Uncharacterized protein</fullName>
    </submittedName>
</protein>
<feature type="coiled-coil region" evidence="5">
    <location>
        <begin position="3663"/>
        <end position="3823"/>
    </location>
</feature>
<feature type="coiled-coil region" evidence="5">
    <location>
        <begin position="55"/>
        <end position="148"/>
    </location>
</feature>
<feature type="coiled-coil region" evidence="5">
    <location>
        <begin position="5106"/>
        <end position="5161"/>
    </location>
</feature>
<feature type="coiled-coil region" evidence="5">
    <location>
        <begin position="2367"/>
        <end position="2527"/>
    </location>
</feature>
<proteinExistence type="predicted"/>
<feature type="coiled-coil region" evidence="5">
    <location>
        <begin position="2724"/>
        <end position="2775"/>
    </location>
</feature>
<feature type="coiled-coil region" evidence="5">
    <location>
        <begin position="1502"/>
        <end position="1829"/>
    </location>
</feature>
<feature type="coiled-coil region" evidence="5">
    <location>
        <begin position="418"/>
        <end position="452"/>
    </location>
</feature>
<dbReference type="Proteomes" id="UP000692954">
    <property type="component" value="Unassembled WGS sequence"/>
</dbReference>
<feature type="coiled-coil region" evidence="5">
    <location>
        <begin position="480"/>
        <end position="574"/>
    </location>
</feature>
<feature type="coiled-coil region" evidence="5">
    <location>
        <begin position="3588"/>
        <end position="3639"/>
    </location>
</feature>
<feature type="coiled-coil region" evidence="5">
    <location>
        <begin position="5242"/>
        <end position="5279"/>
    </location>
</feature>
<feature type="coiled-coil region" evidence="5">
    <location>
        <begin position="1431"/>
        <end position="1475"/>
    </location>
</feature>
<feature type="coiled-coil region" evidence="5">
    <location>
        <begin position="2292"/>
        <end position="2343"/>
    </location>
</feature>
<accession>A0A8S1MZJ7</accession>
<feature type="coiled-coil region" evidence="5">
    <location>
        <begin position="659"/>
        <end position="1391"/>
    </location>
</feature>
<evidence type="ECO:0000256" key="2">
    <source>
        <dbReference type="ARBA" id="ARBA00022490"/>
    </source>
</evidence>
<dbReference type="GO" id="GO:0005856">
    <property type="term" value="C:cytoskeleton"/>
    <property type="evidence" value="ECO:0007669"/>
    <property type="project" value="UniProtKB-SubCell"/>
</dbReference>
<dbReference type="PANTHER" id="PTHR18861">
    <property type="entry name" value="ELKS/RAB6-INTERACTING/CAST PROTEIN"/>
    <property type="match status" value="1"/>
</dbReference>
<dbReference type="EMBL" id="CAJJDN010000045">
    <property type="protein sequence ID" value="CAD8083531.1"/>
    <property type="molecule type" value="Genomic_DNA"/>
</dbReference>
<comment type="subcellular location">
    <subcellularLocation>
        <location evidence="1">Cytoplasm</location>
        <location evidence="1">Cytoskeleton</location>
    </subcellularLocation>
</comment>
<feature type="coiled-coil region" evidence="5">
    <location>
        <begin position="3231"/>
        <end position="3391"/>
    </location>
</feature>
<gene>
    <name evidence="7" type="ORF">PSON_ATCC_30995.1.T0450132</name>
</gene>
<feature type="coiled-coil region" evidence="5">
    <location>
        <begin position="4020"/>
        <end position="4071"/>
    </location>
</feature>
<evidence type="ECO:0000313" key="7">
    <source>
        <dbReference type="EMBL" id="CAD8083531.1"/>
    </source>
</evidence>
<feature type="compositionally biased region" description="Basic and acidic residues" evidence="6">
    <location>
        <begin position="5171"/>
        <end position="5184"/>
    </location>
</feature>
<feature type="coiled-coil region" evidence="5">
    <location>
        <begin position="2145"/>
        <end position="2261"/>
    </location>
</feature>
<evidence type="ECO:0000256" key="1">
    <source>
        <dbReference type="ARBA" id="ARBA00004245"/>
    </source>
</evidence>
<evidence type="ECO:0000256" key="6">
    <source>
        <dbReference type="SAM" id="MobiDB-lite"/>
    </source>
</evidence>
<feature type="coiled-coil region" evidence="5">
    <location>
        <begin position="4729"/>
        <end position="4777"/>
    </location>
</feature>
<feature type="coiled-coil region" evidence="5">
    <location>
        <begin position="3009"/>
        <end position="3125"/>
    </location>
</feature>
<sequence>MRGRSIQNPQPFQMRSPQRAVSPIIQVVPQTSQQQTLLDSLISMKMEKVLMGFEIQRLNCVLLELDRKRNAMKNNIQQHQEREQVLLLEISSQKQEINELQQKEKLAREKLNSYLRQANQQENINKDQSNKLEEIKKLQEENKLLESKLSYLLGLNQLEIKQEGSSIKKLDQPSFSKNEQLPEHIQNALSNLQNGISQYRNGNLIQNKYANALTMLAELINSHNKLLQKIDKDQDDYEVEIQQLQIYLTSLNQDIEALKRYETPKAVRRILNNQSPLQARSQSPSLSSEEVFSKIMTHIEHLQLDLHSVPTIIKQISLLNSLVRLKNEDLKLIGNNTKLRGSPVRYSVERSNGSIRVLTPIKYISPIRVSPTRHHTYNTNVSVPQRVSIIHPNVQDSIQTQQRQGISELFPQQSRDEFQNALSQFRDNQDRLSQLEQEKQGFLEQIQYWKQKFEDEIGKNNQNLQPESVEQKLLKEIKKNQEQFSEIVLLKQEIQKLQNQVDFEQEKLHDQAIKQIEQQSELKKNNQNLEIQQNQLVLKNKELEKQIQDLIQQLQVNNEEKTKLKQQIQTLEQNQPQQPQSVESLKVQLCDPILIEKNKKQDLQQHQIDILKNRNLELQNQIIQIQEELNNMTSQQRIQSQNPISQQGIQVDSEKILKISQLEQVNQKLKTEIQAIEQQRQADLKEFQDMIGNGVQEQQIVALMADRQDLQKQIRDQQNQIDELQQKYIVLQAELIKKTKELQFQDAQNQQQVDIQQKEEQDDLLNQLQNQLQQAKQQYLELLETAQQNMTPNGLKEKVLQQQSSIHDQQNQILNLQQELEIEVPKLQGQLTQALQELQAAQNDAQIQAKRYQDLLMRKQPENQKLEEQSEISQVEAQQLKKQNLELQNTMQNLEQEKEQIVIELQKLQQAKDEIDSLQREKNLAEQLQNILQEQVKDQQNQIAEYRKKEENLKQEFQNYKENQNDQRGNKQNAESQRIIEQKAEQEEAQKSKDQEANQVENVEALKDQINQLNFEKLQNEREIIQLSDFRLENENLRKEKLELQDQLLQKQNQINKLQNVQIKSETIENQNLHFQTDPEKNLKISQLTQENQNLKNQISQIEDEKREDLKQFQDMIGNGVNQQQIVALYRQKQDFQSEIRQLQNQIDKVQQESIQLQEQLVDKNKQLIELHQTLPQDEQKVLLQEKQKEIEQLKAQLNKIKEQYQEILEIQSQNLTPNGQKEKLLQNAKLIHELEQVLQEKQQEIESTIPQLQGQLKEFQLKYNDQLNEAQLLNERYQNLLNKKPIELQEQQQNEENQNLSELQMKNQNQEAQIKQLIEQQKQNLTRQTQISEEMSDLSKQKNLLEQKLQLTEQQLNENKNELNEQMQLIQAKDEEILKLKNELAESNGDFWKQEYQKLYSQLDIKDPSKMPPQQGKIQQDDDKNNNEIINSLQSQITILQQQSNEYQQISSENEQLKSSKLQLQTELLNAQNTLNQLFSGQLPQKGDSYSQLDPTKALQVSQLQQENQQLKKQLTDIEAERKEDLQNFEKIIGTGPEGKQIVSLISEKQQLQQKIRILENQIDQLQQSQIILQSQLLEKNQQLMDLYDEQNSKNTNIKLQDLQTQIDLLLKQLEQQKEQYQELLENQSQALTPNGQKEEIQQQINIIHKQEEEIQKLQNQIEQNLPQMMGKLEETQLKLKHAEEEVNLWKNKHQILLEERPNFAQAIIDEQAIKSMNQEQLQQALQQLIIKQQQQDQQLEASQLAMLQQQNQLLKLQDEQDSLQREKDLLNQKDQIQQQQNDSQKAQIEELKDLDFKQRQLIVDLKNELEQENAQFWKNEYQKLANKHGEDIPIQFPSQKQVGSQNIQKDEGNQTEIIQDLKKQNELLQTQLDGQNELQQENDELKATKLDLQDQLLQMQKQLQDILSEQIPKPVASSGSIQFQTDPQKALQISQLQQTNQALNQQIEELQQQRKDDLQKFQDMIGNGVNEQQIVGLMSEKQQLQSDLRMLQNKLDQVQQEQLALQSQLTQKTKQLIDIHDDLKQDEQIQLQQQLQNEIELLKKQLEKAKGQYQELLELQSQNLTPNGQQEKLLQQTKQIHELEEQNHIQQHQIETEIPQLIGELTETKQKLKDAITDAQLWNDKYHDLLDHKQSSQPQHKEEDILKMTKEEAQQALSELQQQYQNSLIKQKQNQENIEELKQNLIQLQDQNDNQQRDIKLLQQQKDINEKQNESLQNQLNDLKLKDQENRQQIVDLKNELEQENAQFWKNEYQKLANKHGEDIPIQFPSQKQVGPQNIQKDEGNQTEIIQDLKKQNELLQTQLDEQNELQKENDELKATKLDLQDQLLQMQKQLQDILSEQIPKPVASSGSIQFQTDPQKALQISQLQQTNQALNQQIEELQQQRKDDLQKFQDMIGNGVNEQQIVGLMSEKQQLQSDLRMLQNKLDQVQQEQLALQSQLTQKTKQLIDIHDDLKQDEQIQLQQQLQNEIELLKKQLEKAKGQYQELLELQSQNLTPNGQQEKLLQQTKQIHELEEQNHIQQHQIETEIPQLIGELTETKQKLKDAITDAQLWNDKYHDLLDHKQSSQPQHKEEDILKMTKEEAQQALSELQQQYQNSLIKQKQNQENIEELKQNLIQLQDQNDNQQRDIKLLQQQKDINEKQNESLQNQLNDLKLKDQENRQQIVDLKNELEQENAQFWKNEYQKLANKHGEDIPIQFPSQKQVGPQNIQKDEGNQTEIIQDLKKQNELLQTQLDEQNELQKENDELKATKLDLQDQLLQMQKQLQDILSEQIPKPVASSGSIQFQTDPQKALQISQLQQTNQALNQQIEELQQQRKDDLQKFQDMIGNGVNEQQIVGLMSEKQQLQSDLRMLQNKLDQVQQEQLALQSQLTQKTKQLIDIHDDLKQDEQIQLQQQLQNEIELLKKQLEKAKGQYQELLELQSQNLTPNGQQEKLLQQTKQIHELEEQNHIQQHQIETEIPQLIGELTETKQKLKDAITDAQLWNDKYHDLLDHKQSSQPQHKEEDILKMTKEEAQQALSELQQQYQNSLIKQKQNQENIEELKQNLIQLQDQNDNQQRDIKLLQQQKDINEKQNESLQNQLNDLKLKDQENRQQIVDLKNELEQENAQFWKNEYQKLANKHGEDIPIQFPSQKQVGPQNIQKDEGNQTEIIQDLKKQNELLQTQLDEQNELQKENDELKATKLDLQDQLLQMQKQLQDILSEQIPKPVASSGSIQFQTDPQKALQISQLQQTNQALNQQIEELQQQRKDDLQKFQDMIGNGVNEQQIVGLMSEKQQLQSDLRMLQNKLDQVQQEQLALQSQLTQKTKQLIDIHDDLKQDEQIQLQQQLQNEIELLKKQLEKAKGQYQELLELQSQNLTPNGQQEKLLQQTKQIHELEEQNHIQQHQIETEIPQLIGELTETKQKLKDAITDAQLWNDKYHDLLDHKQSSQPQHKEEDILKMTKEEAQQALSELQQQYQNSLIKQKQNQENIEELKQNLIQLQDQNDNQQRDIKLLQQQKDINEKQNESLQNQLNDLKLKDQENRQQIVDLKNELEQENAQFWKNEYQKLANKHGEDIPIQFPSQKQVGPQNIQKDEGNQTEIIQDLKKQNELLQTQLDEQNELQKENDELKATKLDLQDQLLQMQKQLQDILSEQIPKPVASSGSIQFQTDPQKALQISQLQQTNQALNQQIEELQQQRKDDLQKFQDMIGNGVNEQQIVGLMSEKQQLQSDLRMLQNKLDQVQQEQLALQSQLTQKTKQLIDIHDDLKQDEQIQLQQQLQNEIELLKKQLEKAKGQYQELLELQSQNLTPNGQQEKLLQQTKQIHELEEQNHIQQHQIETEIPQLIGELTETKQKLKDAITDAQLWNDKYHDLLDHKQSSQPQHKEEDILKMTKEEAQQALSELQQQYQNSLIKQKQNQENIEELKQNLIQLQDQNDNQQRDIKLLQQQKDINEKQNESLQNQLNDLKLKDQENRQQIVDLKNELEQENAQFWKNEYQKLANKHGEDIPIQFPSQKQVGPQNIQKDEGNQTEIIQDLKKQNELLQTQLDEQNELQKENDELKATKLDLQDQLLQMQKQLQDILSEQIPKPVASSGSIQFQTDPQKALQISQLQQTNQALNQQIEELQQQRKDDLQKFQDMIGNGVNEQQIVGLMSEKQQLQSDLRMLQNKLDQVQQEQLALQSQLTQKTKQLIDIHDDLKQDEQIQLQQQLQNEIELLKKQLEKAKGQYQELLELQSQNLTPNGQQEKLLQQTKQIHELEEQNHIQQHQIETEIPQLIGELTETKQKLKDAITDAQLWNDKYHQLLGDHQSASVQQIQNLEQKLNEAQSNALKEKEKYDNLLQEQYSSLSPSSAQAKLLQAVNQINELKAQLEANQNDRISNLVEKESSQVIEKLQDDLLNYQKQVEMQDKLNEIQQQQIEFLKTQLNQRESKQQQKPNSEDEETQQSLRDQNIILQAQLAQKQKELDNLQAILIQSQEVINEQRQEQTKTEFWKKQYTESISQQTSADQQKQLLNQKEQQLIQEIKQSQFSNDKKLEEQIINLQNERASLQQQLIQVQGKLSIVTANIENQDISQQVPESQGLIQKLNKEIEELKLRNLNVIEQMKQALSGDDQGQKIAQLIEQNNQLSLNYQKQLIDQDINQKELLKFQAQNLVLNEKVKDLSDPSVTENAKLRVSDLQRQIDLIGQQVDFWKQKYQQVLNEYSQQLSPTSVQKKMIEQAQQIHQQEEALLVLQQTTDQTKLENENQINQLKIENKILNDENVNLKKRIQEQENQSQQLSKQYMLSQDQNDKQIQFWKDKYQEALQTLHKDPQKVQEIIQQQEESAQNLQPDKDWQPILKPQDLSSEIIDKLRSENQTFQGEVTFYKKRVFELEQQQQKPDPSQQDTLQSQQYQISQLDKDLQKALQTSTYWEQKYNDIVQQNINREVGQRGDAQNTASYWRQKFDQAEQSRQQLMLVLQEKEEQIEQHMQSFQSILKDELKEELTKIRNQERQKIELQLQQSQPFNESNLIQKLKEQHELEKQQLIQEFLRRIDQLLQSNVQKYPEGENWKELILRYEKQRQNELYELRQHLQILQRSQISTKDIEFYAERRAYENAINELKNKIQQDDPQELYDTIEYQRRVILDLEDQIAFLQNERTNLEMHIMQLNQQIDQLKENISKYQMQSDNRKRQRAEVLEAIDEMKRDRARERESYKSPHKQMRQSQNRSSWDRYPKDYLRPSNIQLPSQFQEHSSPKQRIPFQQSQFISPQQENRDIVQKLQELEEVKHKYQNALNNILQLEAQVIEKLQQDDIQIE</sequence>
<name>A0A8S1MZJ7_9CILI</name>
<evidence type="ECO:0000313" key="8">
    <source>
        <dbReference type="Proteomes" id="UP000692954"/>
    </source>
</evidence>
<keyword evidence="8" id="KW-1185">Reference proteome</keyword>
<feature type="region of interest" description="Disordered" evidence="6">
    <location>
        <begin position="1405"/>
        <end position="1425"/>
    </location>
</feature>
<feature type="region of interest" description="Disordered" evidence="6">
    <location>
        <begin position="4414"/>
        <end position="4433"/>
    </location>
</feature>
<feature type="region of interest" description="Disordered" evidence="6">
    <location>
        <begin position="5171"/>
        <end position="5206"/>
    </location>
</feature>
<keyword evidence="2" id="KW-0963">Cytoplasm</keyword>
<feature type="coiled-coil region" evidence="5">
    <location>
        <begin position="4095"/>
        <end position="4255"/>
    </location>
</feature>
<evidence type="ECO:0000256" key="3">
    <source>
        <dbReference type="ARBA" id="ARBA00023054"/>
    </source>
</evidence>
<feature type="coiled-coil region" evidence="5">
    <location>
        <begin position="3873"/>
        <end position="3989"/>
    </location>
</feature>
<evidence type="ECO:0000256" key="5">
    <source>
        <dbReference type="SAM" id="Coils"/>
    </source>
</evidence>
<dbReference type="OrthoDB" id="10460872at2759"/>
<evidence type="ECO:0000256" key="4">
    <source>
        <dbReference type="ARBA" id="ARBA00023212"/>
    </source>
</evidence>
<organism evidence="7 8">
    <name type="scientific">Paramecium sonneborni</name>
    <dbReference type="NCBI Taxonomy" id="65129"/>
    <lineage>
        <taxon>Eukaryota</taxon>
        <taxon>Sar</taxon>
        <taxon>Alveolata</taxon>
        <taxon>Ciliophora</taxon>
        <taxon>Intramacronucleata</taxon>
        <taxon>Oligohymenophorea</taxon>
        <taxon>Peniculida</taxon>
        <taxon>Parameciidae</taxon>
        <taxon>Paramecium</taxon>
    </lineage>
</organism>
<feature type="coiled-coil region" evidence="5">
    <location>
        <begin position="3441"/>
        <end position="3557"/>
    </location>
</feature>
<reference evidence="7" key="1">
    <citation type="submission" date="2021-01" db="EMBL/GenBank/DDBJ databases">
        <authorList>
            <consortium name="Genoscope - CEA"/>
            <person name="William W."/>
        </authorList>
    </citation>
    <scope>NUCLEOTIDE SEQUENCE</scope>
</reference>
<feature type="coiled-coil region" evidence="5">
    <location>
        <begin position="4933"/>
        <end position="5017"/>
    </location>
</feature>
<keyword evidence="4" id="KW-0206">Cytoskeleton</keyword>
<feature type="coiled-coil region" evidence="5">
    <location>
        <begin position="1860"/>
        <end position="1911"/>
    </location>
</feature>